<dbReference type="RefSeq" id="WP_021131811.1">
    <property type="nucleotide sequence ID" value="NZ_AQPH01000020.1"/>
</dbReference>
<dbReference type="OrthoDB" id="7157498at2"/>
<dbReference type="GO" id="GO:0016740">
    <property type="term" value="F:transferase activity"/>
    <property type="evidence" value="ECO:0007669"/>
    <property type="project" value="UniProtKB-KW"/>
</dbReference>
<evidence type="ECO:0000313" key="2">
    <source>
        <dbReference type="Proteomes" id="UP000015350"/>
    </source>
</evidence>
<dbReference type="Proteomes" id="UP000015350">
    <property type="component" value="Unassembled WGS sequence"/>
</dbReference>
<dbReference type="EMBL" id="AQPH01000020">
    <property type="protein sequence ID" value="EPY02166.1"/>
    <property type="molecule type" value="Genomic_DNA"/>
</dbReference>
<proteinExistence type="predicted"/>
<comment type="caution">
    <text evidence="1">The sequence shown here is derived from an EMBL/GenBank/DDBJ whole genome shotgun (WGS) entry which is preliminary data.</text>
</comment>
<dbReference type="Gene3D" id="3.90.550.10">
    <property type="entry name" value="Spore Coat Polysaccharide Biosynthesis Protein SpsA, Chain A"/>
    <property type="match status" value="1"/>
</dbReference>
<organism evidence="1 2">
    <name type="scientific">Magnetospirillum fulvum MGU-K5</name>
    <dbReference type="NCBI Taxonomy" id="1316936"/>
    <lineage>
        <taxon>Bacteria</taxon>
        <taxon>Pseudomonadati</taxon>
        <taxon>Pseudomonadota</taxon>
        <taxon>Alphaproteobacteria</taxon>
        <taxon>Rhodospirillales</taxon>
        <taxon>Rhodospirillaceae</taxon>
        <taxon>Magnetospirillum</taxon>
    </lineage>
</organism>
<dbReference type="AlphaFoldDB" id="S9TIY0"/>
<keyword evidence="1" id="KW-0808">Transferase</keyword>
<gene>
    <name evidence="1" type="ORF">K678_07303</name>
</gene>
<dbReference type="SUPFAM" id="SSF53448">
    <property type="entry name" value="Nucleotide-diphospho-sugar transferases"/>
    <property type="match status" value="1"/>
</dbReference>
<name>S9TIY0_MAGFU</name>
<protein>
    <submittedName>
        <fullName evidence="1">Glycosyl transferase family 2</fullName>
    </submittedName>
</protein>
<evidence type="ECO:0000313" key="1">
    <source>
        <dbReference type="EMBL" id="EPY02166.1"/>
    </source>
</evidence>
<sequence>MRAVIVSGANAAYYPLLEGLIGSIRATGGQAVDLAVLDLGLTGHQRKDLKRDGVRIINPKWDCDLNTFAARPDNFFKAMTSRPRLPDYLPEYDVVMWIDSDCWVQDWSAVSLFLEAAERTGFAAVPEIDRSYTPFMANGAILEWVFSCFGRCFGREAAMRFGHYPLINSGVFAGRADAPHWRAWAEALDAALAQLREPYFFSEQTALNFAIRAHGLPFAALPARCNWVCGRSLPATTDGVTLCDPNPPHDGLGIVHLTAGTKNGLRPVVGIDGTMYHRSLRWNGHDPARVGADIRRD</sequence>
<dbReference type="STRING" id="1316936.K678_07303"/>
<accession>S9TIY0</accession>
<dbReference type="InterPro" id="IPR029044">
    <property type="entry name" value="Nucleotide-diphossugar_trans"/>
</dbReference>
<reference evidence="1 2" key="1">
    <citation type="submission" date="2013-04" db="EMBL/GenBank/DDBJ databases">
        <authorList>
            <person name="Kuznetsov B."/>
            <person name="Ivanovsky R."/>
        </authorList>
    </citation>
    <scope>NUCLEOTIDE SEQUENCE [LARGE SCALE GENOMIC DNA]</scope>
    <source>
        <strain evidence="1 2">MGU-K5</strain>
    </source>
</reference>
<dbReference type="eggNOG" id="COG4122">
    <property type="taxonomic scope" value="Bacteria"/>
</dbReference>